<dbReference type="PANTHER" id="PTHR35609:SF1">
    <property type="entry name" value="MACRO DOMAIN-CONTAINING PROTEIN"/>
    <property type="match status" value="1"/>
</dbReference>
<sequence>MATTFVLRNWLATLRSLHRDAANANAVFQFASQFNCLEMAAPHVIPEGGVGIYQNDRTQGPVCSVCAGAGTIYLTLVGGGVFGNRLDWILSFIRRTLGLFAWADLGVYIVSFGSSKSEVVDFLARRNSD</sequence>
<accession>A0A5C5YCE4</accession>
<dbReference type="PANTHER" id="PTHR35609">
    <property type="entry name" value="MACRO DOMAIN-CONTAINING PROTEIN"/>
    <property type="match status" value="1"/>
</dbReference>
<keyword evidence="2" id="KW-1185">Reference proteome</keyword>
<organism evidence="1 2">
    <name type="scientific">Crateriforma conspicua</name>
    <dbReference type="NCBI Taxonomy" id="2527996"/>
    <lineage>
        <taxon>Bacteria</taxon>
        <taxon>Pseudomonadati</taxon>
        <taxon>Planctomycetota</taxon>
        <taxon>Planctomycetia</taxon>
        <taxon>Planctomycetales</taxon>
        <taxon>Planctomycetaceae</taxon>
        <taxon>Crateriforma</taxon>
    </lineage>
</organism>
<comment type="caution">
    <text evidence="1">The sequence shown here is derived from an EMBL/GenBank/DDBJ whole genome shotgun (WGS) entry which is preliminary data.</text>
</comment>
<evidence type="ECO:0000313" key="2">
    <source>
        <dbReference type="Proteomes" id="UP000317238"/>
    </source>
</evidence>
<dbReference type="AlphaFoldDB" id="A0A5C5YCE4"/>
<name>A0A5C5YCE4_9PLAN</name>
<dbReference type="Proteomes" id="UP000317238">
    <property type="component" value="Unassembled WGS sequence"/>
</dbReference>
<gene>
    <name evidence="1" type="ORF">Pan14r_49190</name>
</gene>
<proteinExistence type="predicted"/>
<protein>
    <submittedName>
        <fullName evidence="1">Uncharacterized protein</fullName>
    </submittedName>
</protein>
<reference evidence="1 2" key="1">
    <citation type="submission" date="2019-02" db="EMBL/GenBank/DDBJ databases">
        <title>Deep-cultivation of Planctomycetes and their phenomic and genomic characterization uncovers novel biology.</title>
        <authorList>
            <person name="Wiegand S."/>
            <person name="Jogler M."/>
            <person name="Boedeker C."/>
            <person name="Pinto D."/>
            <person name="Vollmers J."/>
            <person name="Rivas-Marin E."/>
            <person name="Kohn T."/>
            <person name="Peeters S.H."/>
            <person name="Heuer A."/>
            <person name="Rast P."/>
            <person name="Oberbeckmann S."/>
            <person name="Bunk B."/>
            <person name="Jeske O."/>
            <person name="Meyerdierks A."/>
            <person name="Storesund J.E."/>
            <person name="Kallscheuer N."/>
            <person name="Luecker S."/>
            <person name="Lage O.M."/>
            <person name="Pohl T."/>
            <person name="Merkel B.J."/>
            <person name="Hornburger P."/>
            <person name="Mueller R.-W."/>
            <person name="Bruemmer F."/>
            <person name="Labrenz M."/>
            <person name="Spormann A.M."/>
            <person name="Op Den Camp H."/>
            <person name="Overmann J."/>
            <person name="Amann R."/>
            <person name="Jetten M.S.M."/>
            <person name="Mascher T."/>
            <person name="Medema M.H."/>
            <person name="Devos D.P."/>
            <person name="Kaster A.-K."/>
            <person name="Ovreas L."/>
            <person name="Rohde M."/>
            <person name="Galperin M.Y."/>
            <person name="Jogler C."/>
        </authorList>
    </citation>
    <scope>NUCLEOTIDE SEQUENCE [LARGE SCALE GENOMIC DNA]</scope>
    <source>
        <strain evidence="1 2">Pan14r</strain>
    </source>
</reference>
<dbReference type="EMBL" id="SJPL01000001">
    <property type="protein sequence ID" value="TWT72599.1"/>
    <property type="molecule type" value="Genomic_DNA"/>
</dbReference>
<evidence type="ECO:0000313" key="1">
    <source>
        <dbReference type="EMBL" id="TWT72599.1"/>
    </source>
</evidence>